<evidence type="ECO:0000256" key="1">
    <source>
        <dbReference type="SAM" id="MobiDB-lite"/>
    </source>
</evidence>
<name>A0A3S5ATT8_9PLAT</name>
<protein>
    <submittedName>
        <fullName evidence="2">Uncharacterized protein</fullName>
    </submittedName>
</protein>
<feature type="compositionally biased region" description="Low complexity" evidence="1">
    <location>
        <begin position="1"/>
        <end position="13"/>
    </location>
</feature>
<comment type="caution">
    <text evidence="2">The sequence shown here is derived from an EMBL/GenBank/DDBJ whole genome shotgun (WGS) entry which is preliminary data.</text>
</comment>
<sequence>MHSASRSSLSADLATRKEGRSRNQAVHPEQSFSMEGFSCLANAAYIEAPHNNIFSERPSIMGQSVQQSPTEEVVMAADATARAKDWKDNNDEKEGITREACGGADELFAAVEVDYGKYSRLQDPRNGAQFEGPEDRRLNWPVKACLSVPRHFKAI</sequence>
<reference evidence="2" key="1">
    <citation type="submission" date="2018-11" db="EMBL/GenBank/DDBJ databases">
        <authorList>
            <consortium name="Pathogen Informatics"/>
        </authorList>
    </citation>
    <scope>NUCLEOTIDE SEQUENCE</scope>
</reference>
<evidence type="ECO:0000313" key="3">
    <source>
        <dbReference type="Proteomes" id="UP000784294"/>
    </source>
</evidence>
<evidence type="ECO:0000313" key="2">
    <source>
        <dbReference type="EMBL" id="VEL31876.1"/>
    </source>
</evidence>
<accession>A0A3S5ATT8</accession>
<keyword evidence="3" id="KW-1185">Reference proteome</keyword>
<dbReference type="AlphaFoldDB" id="A0A3S5ATT8"/>
<dbReference type="EMBL" id="CAAALY010127513">
    <property type="protein sequence ID" value="VEL31876.1"/>
    <property type="molecule type" value="Genomic_DNA"/>
</dbReference>
<gene>
    <name evidence="2" type="ORF">PXEA_LOCUS25316</name>
</gene>
<organism evidence="2 3">
    <name type="scientific">Protopolystoma xenopodis</name>
    <dbReference type="NCBI Taxonomy" id="117903"/>
    <lineage>
        <taxon>Eukaryota</taxon>
        <taxon>Metazoa</taxon>
        <taxon>Spiralia</taxon>
        <taxon>Lophotrochozoa</taxon>
        <taxon>Platyhelminthes</taxon>
        <taxon>Monogenea</taxon>
        <taxon>Polyopisthocotylea</taxon>
        <taxon>Polystomatidea</taxon>
        <taxon>Polystomatidae</taxon>
        <taxon>Protopolystoma</taxon>
    </lineage>
</organism>
<dbReference type="Proteomes" id="UP000784294">
    <property type="component" value="Unassembled WGS sequence"/>
</dbReference>
<proteinExistence type="predicted"/>
<feature type="region of interest" description="Disordered" evidence="1">
    <location>
        <begin position="1"/>
        <end position="29"/>
    </location>
</feature>